<proteinExistence type="predicted"/>
<comment type="caution">
    <text evidence="1">The sequence shown here is derived from an EMBL/GenBank/DDBJ whole genome shotgun (WGS) entry which is preliminary data.</text>
</comment>
<reference evidence="1" key="1">
    <citation type="submission" date="2021-10" db="EMBL/GenBank/DDBJ databases">
        <title>Melipona bicolor Genome sequencing and assembly.</title>
        <authorList>
            <person name="Araujo N.S."/>
            <person name="Arias M.C."/>
        </authorList>
    </citation>
    <scope>NUCLEOTIDE SEQUENCE</scope>
    <source>
        <strain evidence="1">USP_2M_L1-L4_2017</strain>
        <tissue evidence="1">Whole body</tissue>
    </source>
</reference>
<evidence type="ECO:0000313" key="2">
    <source>
        <dbReference type="Proteomes" id="UP001177670"/>
    </source>
</evidence>
<sequence>MEDFIPTRVSKIKKDGVKRFVLINYEKPKKKIEIVSKSKENNDAQNPRFNVTKNECNKNDDTKKRKLDMKRIRYEVMKFGMSGFKGAEAEEAEIALAISLGAKPSKKKGINYKILQHKKKNHKETWQKDITLASSFGRSLLNDKHKKTQVQFNKNKGSDSLLKIYGKVNKKNIG</sequence>
<name>A0AA40FE41_9HYME</name>
<dbReference type="PANTHER" id="PTHR28366">
    <property type="entry name" value="CHROMOSOME 1 OPEN READING FRAME 131"/>
    <property type="match status" value="1"/>
</dbReference>
<dbReference type="Pfam" id="PF15375">
    <property type="entry name" value="FSAF1"/>
    <property type="match status" value="1"/>
</dbReference>
<accession>A0AA40FE41</accession>
<dbReference type="Proteomes" id="UP001177670">
    <property type="component" value="Unassembled WGS sequence"/>
</dbReference>
<organism evidence="1 2">
    <name type="scientific">Melipona bicolor</name>
    <dbReference type="NCBI Taxonomy" id="60889"/>
    <lineage>
        <taxon>Eukaryota</taxon>
        <taxon>Metazoa</taxon>
        <taxon>Ecdysozoa</taxon>
        <taxon>Arthropoda</taxon>
        <taxon>Hexapoda</taxon>
        <taxon>Insecta</taxon>
        <taxon>Pterygota</taxon>
        <taxon>Neoptera</taxon>
        <taxon>Endopterygota</taxon>
        <taxon>Hymenoptera</taxon>
        <taxon>Apocrita</taxon>
        <taxon>Aculeata</taxon>
        <taxon>Apoidea</taxon>
        <taxon>Anthophila</taxon>
        <taxon>Apidae</taxon>
        <taxon>Melipona</taxon>
    </lineage>
</organism>
<dbReference type="AlphaFoldDB" id="A0AA40FE41"/>
<evidence type="ECO:0000313" key="1">
    <source>
        <dbReference type="EMBL" id="KAK1117340.1"/>
    </source>
</evidence>
<dbReference type="InterPro" id="IPR027973">
    <property type="entry name" value="FSAF1-like"/>
</dbReference>
<keyword evidence="2" id="KW-1185">Reference proteome</keyword>
<protein>
    <submittedName>
        <fullName evidence="1">Uncharacterized protein</fullName>
    </submittedName>
</protein>
<dbReference type="PANTHER" id="PTHR28366:SF1">
    <property type="entry name" value="CHROMOSOME 1 OPEN READING FRAME 131"/>
    <property type="match status" value="1"/>
</dbReference>
<gene>
    <name evidence="1" type="ORF">K0M31_016714</name>
</gene>
<dbReference type="InterPro" id="IPR052852">
    <property type="entry name" value="SSU_Processome_Comp"/>
</dbReference>
<dbReference type="EMBL" id="JAHYIQ010000052">
    <property type="protein sequence ID" value="KAK1117340.1"/>
    <property type="molecule type" value="Genomic_DNA"/>
</dbReference>